<evidence type="ECO:0000259" key="15">
    <source>
        <dbReference type="Pfam" id="PF07715"/>
    </source>
</evidence>
<evidence type="ECO:0000256" key="3">
    <source>
        <dbReference type="ARBA" id="ARBA00022452"/>
    </source>
</evidence>
<evidence type="ECO:0000256" key="12">
    <source>
        <dbReference type="RuleBase" id="RU003357"/>
    </source>
</evidence>
<keyword evidence="9 11" id="KW-0472">Membrane</keyword>
<dbReference type="InterPro" id="IPR012910">
    <property type="entry name" value="Plug_dom"/>
</dbReference>
<evidence type="ECO:0000256" key="2">
    <source>
        <dbReference type="ARBA" id="ARBA00022448"/>
    </source>
</evidence>
<evidence type="ECO:0000256" key="9">
    <source>
        <dbReference type="ARBA" id="ARBA00023136"/>
    </source>
</evidence>
<evidence type="ECO:0000256" key="13">
    <source>
        <dbReference type="SAM" id="SignalP"/>
    </source>
</evidence>
<keyword evidence="17" id="KW-1185">Reference proteome</keyword>
<evidence type="ECO:0000256" key="4">
    <source>
        <dbReference type="ARBA" id="ARBA00022496"/>
    </source>
</evidence>
<evidence type="ECO:0000313" key="16">
    <source>
        <dbReference type="EMBL" id="MCK0532816.1"/>
    </source>
</evidence>
<dbReference type="EMBL" id="JALKHS010000011">
    <property type="protein sequence ID" value="MCK0532816.1"/>
    <property type="molecule type" value="Genomic_DNA"/>
</dbReference>
<keyword evidence="16" id="KW-0675">Receptor</keyword>
<dbReference type="InterPro" id="IPR039426">
    <property type="entry name" value="TonB-dep_rcpt-like"/>
</dbReference>
<dbReference type="Pfam" id="PF07715">
    <property type="entry name" value="Plug"/>
    <property type="match status" value="1"/>
</dbReference>
<dbReference type="PROSITE" id="PS52016">
    <property type="entry name" value="TONB_DEPENDENT_REC_3"/>
    <property type="match status" value="1"/>
</dbReference>
<dbReference type="PANTHER" id="PTHR32552">
    <property type="entry name" value="FERRICHROME IRON RECEPTOR-RELATED"/>
    <property type="match status" value="1"/>
</dbReference>
<comment type="caution">
    <text evidence="16">The sequence shown here is derived from an EMBL/GenBank/DDBJ whole genome shotgun (WGS) entry which is preliminary data.</text>
</comment>
<keyword evidence="7" id="KW-0406">Ion transport</keyword>
<organism evidence="16 17">
    <name type="scientific">Sphingobium agri</name>
    <dbReference type="NCBI Taxonomy" id="2933566"/>
    <lineage>
        <taxon>Bacteria</taxon>
        <taxon>Pseudomonadati</taxon>
        <taxon>Pseudomonadota</taxon>
        <taxon>Alphaproteobacteria</taxon>
        <taxon>Sphingomonadales</taxon>
        <taxon>Sphingomonadaceae</taxon>
        <taxon>Sphingobium</taxon>
    </lineage>
</organism>
<comment type="subcellular location">
    <subcellularLocation>
        <location evidence="1 11">Cell outer membrane</location>
        <topology evidence="1 11">Multi-pass membrane protein</topology>
    </subcellularLocation>
</comment>
<evidence type="ECO:0000256" key="5">
    <source>
        <dbReference type="ARBA" id="ARBA00022692"/>
    </source>
</evidence>
<dbReference type="Gene3D" id="2.40.170.20">
    <property type="entry name" value="TonB-dependent receptor, beta-barrel domain"/>
    <property type="match status" value="1"/>
</dbReference>
<dbReference type="InterPro" id="IPR000531">
    <property type="entry name" value="Beta-barrel_TonB"/>
</dbReference>
<dbReference type="SUPFAM" id="SSF56935">
    <property type="entry name" value="Porins"/>
    <property type="match status" value="1"/>
</dbReference>
<keyword evidence="5 11" id="KW-0812">Transmembrane</keyword>
<dbReference type="RefSeq" id="WP_247233715.1">
    <property type="nucleotide sequence ID" value="NZ_JALKHS010000011.1"/>
</dbReference>
<keyword evidence="6" id="KW-0408">Iron</keyword>
<dbReference type="Pfam" id="PF00593">
    <property type="entry name" value="TonB_dep_Rec_b-barrel"/>
    <property type="match status" value="1"/>
</dbReference>
<reference evidence="16 17" key="1">
    <citation type="submission" date="2022-04" db="EMBL/GenBank/DDBJ databases">
        <authorList>
            <person name="Huq M.A."/>
        </authorList>
    </citation>
    <scope>NUCLEOTIDE SEQUENCE [LARGE SCALE GENOMIC DNA]</scope>
    <source>
        <strain evidence="16 17">MAH-33</strain>
    </source>
</reference>
<evidence type="ECO:0000256" key="10">
    <source>
        <dbReference type="ARBA" id="ARBA00023237"/>
    </source>
</evidence>
<name>A0ABT0E0D1_9SPHN</name>
<dbReference type="Proteomes" id="UP001203512">
    <property type="component" value="Unassembled WGS sequence"/>
</dbReference>
<keyword evidence="2 11" id="KW-0813">Transport</keyword>
<keyword evidence="4" id="KW-0410">Iron transport</keyword>
<protein>
    <submittedName>
        <fullName evidence="16">TonB-dependent receptor</fullName>
    </submittedName>
</protein>
<evidence type="ECO:0000256" key="8">
    <source>
        <dbReference type="ARBA" id="ARBA00023077"/>
    </source>
</evidence>
<evidence type="ECO:0000256" key="7">
    <source>
        <dbReference type="ARBA" id="ARBA00023065"/>
    </source>
</evidence>
<feature type="signal peptide" evidence="13">
    <location>
        <begin position="1"/>
        <end position="23"/>
    </location>
</feature>
<evidence type="ECO:0000256" key="1">
    <source>
        <dbReference type="ARBA" id="ARBA00004571"/>
    </source>
</evidence>
<gene>
    <name evidence="16" type="ORF">MU848_14595</name>
</gene>
<evidence type="ECO:0000313" key="17">
    <source>
        <dbReference type="Proteomes" id="UP001203512"/>
    </source>
</evidence>
<dbReference type="PANTHER" id="PTHR32552:SF81">
    <property type="entry name" value="TONB-DEPENDENT OUTER MEMBRANE RECEPTOR"/>
    <property type="match status" value="1"/>
</dbReference>
<keyword evidence="10 11" id="KW-0998">Cell outer membrane</keyword>
<keyword evidence="3 11" id="KW-1134">Transmembrane beta strand</keyword>
<feature type="domain" description="TonB-dependent receptor plug" evidence="15">
    <location>
        <begin position="58"/>
        <end position="167"/>
    </location>
</feature>
<proteinExistence type="inferred from homology"/>
<evidence type="ECO:0000256" key="11">
    <source>
        <dbReference type="PROSITE-ProRule" id="PRU01360"/>
    </source>
</evidence>
<feature type="domain" description="TonB-dependent receptor-like beta-barrel" evidence="14">
    <location>
        <begin position="279"/>
        <end position="754"/>
    </location>
</feature>
<sequence length="811" mass="88076">MGGINRSFISGVLAMVLASPAFAQETVPGNQGAEAQAQPNGTGLSDIIVTARRTQERLQTVPVSVTALSGEFLEQQNVLDVTSVPRFTPNLSLLQQSTSLTAVSLFIRGVGNQQPDAATDQAVGVYLDGVYIARAAGAIFDLVDLERIEVLRGPQGTLFGRNTIGGAIQLVTKKPTDEMHLEAKAGYASYDDWFVRGRVDTGFIGGSPIKISLAAMHRERDGYIDNLYTPDSRDPGALRSDAIYAGVEADLGNVTINYNFDFNYRSGTAPYFQLLAATPSVFNYFSQSPNFGGDPFLISPDRINPGLQDGFVDRFGNLRYGAKSRIYGHSLTIAYEPIDELTLKSITGYRRFWQDTILTLDGNGYLRGPVVDFDPASPTGVTVADVGLYNGNNAPQKQWQFSQEFQALGSSGDLNYVAGVYYFYEKASQNNRQALTLVAPTAFLEAFGVPATTAANILANPQLTPGGLIGINLTPTLGFRATSESAAIFGQASWKPSALDGKLEITGGARYTQDRKTLQRTDLPTLTAATVVNNDNISWLGSVNYRFTPDIMAYARVSTGYRSGGIDPQNPQGQLTTYKPEKVTAYELGLKSELFDRHLRLNLSVYQTDYSNLQIQQFQSGSGGATSVVSNAGSARFRGFEAEATAIPFAGLQIDGSVGYVHPDFKEYLYRDPDFTSPTFNQLINVGDEAHLSQTPKWNARIGGQYSVDVGIGTLMLRSDLAYRSRIYFFALDRVNPFNREVSSRPDYDLSARISLSDIQAGNAKIDVGLWGANLTNQRNLDFGIDFGGLGFGAGSYKKPRTFGGDVKVSF</sequence>
<dbReference type="InterPro" id="IPR036942">
    <property type="entry name" value="Beta-barrel_TonB_sf"/>
</dbReference>
<evidence type="ECO:0000256" key="6">
    <source>
        <dbReference type="ARBA" id="ARBA00023004"/>
    </source>
</evidence>
<keyword evidence="13" id="KW-0732">Signal</keyword>
<feature type="chain" id="PRO_5046269905" evidence="13">
    <location>
        <begin position="24"/>
        <end position="811"/>
    </location>
</feature>
<comment type="similarity">
    <text evidence="11 12">Belongs to the TonB-dependent receptor family.</text>
</comment>
<accession>A0ABT0E0D1</accession>
<evidence type="ECO:0000259" key="14">
    <source>
        <dbReference type="Pfam" id="PF00593"/>
    </source>
</evidence>
<keyword evidence="8 12" id="KW-0798">TonB box</keyword>